<keyword evidence="3" id="KW-0732">Signal</keyword>
<dbReference type="Proteomes" id="UP000195814">
    <property type="component" value="Chromosome"/>
</dbReference>
<evidence type="ECO:0000256" key="2">
    <source>
        <dbReference type="SAM" id="MobiDB-lite"/>
    </source>
</evidence>
<dbReference type="InterPro" id="IPR029033">
    <property type="entry name" value="His_PPase_superfam"/>
</dbReference>
<name>A0A1Y0L692_TATCI</name>
<dbReference type="GO" id="GO:0030288">
    <property type="term" value="C:outer membrane-bounded periplasmic space"/>
    <property type="evidence" value="ECO:0007669"/>
    <property type="project" value="TreeGrafter"/>
</dbReference>
<sequence>MIKKLSLCTLAVLAALPVSLQTFAAENSMQLEQVLMLSRHNLRAPLANGGSILEQSTNKKWPQWDVAGGELTTRGGVLEAYMGKYTREWLAQQGVVDKNQCPASDSVFVYANSLQRTVATAQFFVSGAFPGCDVAVTHQDAMGTMDPVFNPVIANDSADFKKSALQEMSAADKQQQQQLQGAYSQLSKVVDFSASPLCKGKDKCSLGSQSDNFSLDKGKEPAVEGPLKIGNALVDAFTLQYYQGFPADQVAWGQIKTPEQWKALSEIKNAYQNILFTTPQVARDVAAPLVDYIRSQLIDQDKTSAPAFTFMVGHDSNIASVLAALKVKPYQLPGQYEQTPIGGQLVFERWHDKKTNKDLLKIEYVYQSTQQLHEASTLSLANPPQRVTLQLEGCPADSNGYCSWDDFSKVLNEALQGTAMQPHMAPAETPAAPATASTADSTASSTPAAAAPAATDSQTKSPAANAPAGNPSASKSNSADANHSSAGHSSGGGKGGDAK</sequence>
<evidence type="ECO:0000313" key="7">
    <source>
        <dbReference type="Proteomes" id="UP000195814"/>
    </source>
</evidence>
<dbReference type="PROSITE" id="PS00778">
    <property type="entry name" value="HIS_ACID_PHOSPHAT_2"/>
    <property type="match status" value="1"/>
</dbReference>
<evidence type="ECO:0000256" key="3">
    <source>
        <dbReference type="SAM" id="SignalP"/>
    </source>
</evidence>
<dbReference type="EMBL" id="CP015579">
    <property type="protein sequence ID" value="ARU93562.1"/>
    <property type="molecule type" value="Genomic_DNA"/>
</dbReference>
<evidence type="ECO:0000313" key="4">
    <source>
        <dbReference type="EMBL" id="ARU93562.1"/>
    </source>
</evidence>
<dbReference type="OrthoDB" id="395886at2"/>
<dbReference type="Pfam" id="PF00328">
    <property type="entry name" value="His_Phos_2"/>
    <property type="match status" value="1"/>
</dbReference>
<dbReference type="NCBIfam" id="NF007553">
    <property type="entry name" value="PRK10173.1"/>
    <property type="match status" value="1"/>
</dbReference>
<dbReference type="Gene3D" id="3.40.50.1240">
    <property type="entry name" value="Phosphoglycerate mutase-like"/>
    <property type="match status" value="2"/>
</dbReference>
<dbReference type="InterPro" id="IPR000560">
    <property type="entry name" value="His_Pase_clade-2"/>
</dbReference>
<protein>
    <submittedName>
        <fullName evidence="4">Bifunctional glucose-1-phosphatase/inositol phosphatase</fullName>
    </submittedName>
</protein>
<feature type="region of interest" description="Disordered" evidence="2">
    <location>
        <begin position="421"/>
        <end position="499"/>
    </location>
</feature>
<dbReference type="Proteomes" id="UP000195729">
    <property type="component" value="Chromosome"/>
</dbReference>
<keyword evidence="6" id="KW-1185">Reference proteome</keyword>
<feature type="signal peptide" evidence="3">
    <location>
        <begin position="1"/>
        <end position="24"/>
    </location>
</feature>
<dbReference type="CDD" id="cd07061">
    <property type="entry name" value="HP_HAP_like"/>
    <property type="match status" value="1"/>
</dbReference>
<dbReference type="GO" id="GO:0050308">
    <property type="term" value="F:sugar-phosphatase activity"/>
    <property type="evidence" value="ECO:0007669"/>
    <property type="project" value="TreeGrafter"/>
</dbReference>
<dbReference type="AlphaFoldDB" id="A0A1Y0L692"/>
<evidence type="ECO:0000313" key="5">
    <source>
        <dbReference type="EMBL" id="ARU97601.1"/>
    </source>
</evidence>
<dbReference type="PROSITE" id="PS00616">
    <property type="entry name" value="HIS_ACID_PHOSPHAT_1"/>
    <property type="match status" value="1"/>
</dbReference>
<dbReference type="PANTHER" id="PTHR11567">
    <property type="entry name" value="ACID PHOSPHATASE-RELATED"/>
    <property type="match status" value="1"/>
</dbReference>
<proteinExistence type="inferred from homology"/>
<feature type="compositionally biased region" description="Gly residues" evidence="2">
    <location>
        <begin position="489"/>
        <end position="499"/>
    </location>
</feature>
<dbReference type="EMBL" id="CP015581">
    <property type="protein sequence ID" value="ARU97601.1"/>
    <property type="molecule type" value="Genomic_DNA"/>
</dbReference>
<dbReference type="InterPro" id="IPR033379">
    <property type="entry name" value="Acid_Pase_AS"/>
</dbReference>
<reference evidence="6 7" key="1">
    <citation type="submission" date="2016-05" db="EMBL/GenBank/DDBJ databases">
        <title>Complete genome sequence of two 2,5-diketo-D-glunonic acid producing strain Tatumella citrea.</title>
        <authorList>
            <person name="Duan C."/>
            <person name="Yang J."/>
            <person name="Yang S."/>
        </authorList>
    </citation>
    <scope>NUCLEOTIDE SEQUENCE [LARGE SCALE GENOMIC DNA]</scope>
    <source>
        <strain evidence="5 6">ATCC 39140</strain>
        <strain evidence="4 7">DSM 13699</strain>
    </source>
</reference>
<evidence type="ECO:0000256" key="1">
    <source>
        <dbReference type="ARBA" id="ARBA00005375"/>
    </source>
</evidence>
<organism evidence="4 7">
    <name type="scientific">Tatumella citrea</name>
    <name type="common">Pantoea citrea</name>
    <dbReference type="NCBI Taxonomy" id="53336"/>
    <lineage>
        <taxon>Bacteria</taxon>
        <taxon>Pseudomonadati</taxon>
        <taxon>Pseudomonadota</taxon>
        <taxon>Gammaproteobacteria</taxon>
        <taxon>Enterobacterales</taxon>
        <taxon>Erwiniaceae</taxon>
        <taxon>Tatumella</taxon>
    </lineage>
</organism>
<dbReference type="PANTHER" id="PTHR11567:SF135">
    <property type="entry name" value="GLUCOSE-1-PHOSPHATASE"/>
    <property type="match status" value="1"/>
</dbReference>
<accession>A0A1Y0L692</accession>
<feature type="chain" id="PRO_5012643474" evidence="3">
    <location>
        <begin position="25"/>
        <end position="499"/>
    </location>
</feature>
<comment type="similarity">
    <text evidence="1">Belongs to the histidine acid phosphatase family.</text>
</comment>
<dbReference type="InterPro" id="IPR050645">
    <property type="entry name" value="Histidine_acid_phosphatase"/>
</dbReference>
<evidence type="ECO:0000313" key="6">
    <source>
        <dbReference type="Proteomes" id="UP000195729"/>
    </source>
</evidence>
<dbReference type="SUPFAM" id="SSF53254">
    <property type="entry name" value="Phosphoglycerate mutase-like"/>
    <property type="match status" value="1"/>
</dbReference>
<dbReference type="KEGG" id="tci:A7K98_07075"/>
<gene>
    <name evidence="4" type="ORF">A7K98_07075</name>
    <name evidence="5" type="ORF">A7K99_07075</name>
</gene>
<feature type="compositionally biased region" description="Low complexity" evidence="2">
    <location>
        <begin position="425"/>
        <end position="488"/>
    </location>
</feature>
<dbReference type="RefSeq" id="WP_087487925.1">
    <property type="nucleotide sequence ID" value="NZ_CP015579.1"/>
</dbReference>